<feature type="compositionally biased region" description="Basic and acidic residues" evidence="1">
    <location>
        <begin position="1"/>
        <end position="11"/>
    </location>
</feature>
<feature type="transmembrane region" description="Helical" evidence="2">
    <location>
        <begin position="341"/>
        <end position="360"/>
    </location>
</feature>
<evidence type="ECO:0000256" key="2">
    <source>
        <dbReference type="SAM" id="Phobius"/>
    </source>
</evidence>
<keyword evidence="2" id="KW-1133">Transmembrane helix</keyword>
<reference evidence="3 4" key="1">
    <citation type="submission" date="2018-08" db="EMBL/GenBank/DDBJ databases">
        <title>Whole genome sequence analysis of Dermacoccus abyssi bacteria isolated from Deep Mariana trench Micromonospora spp reveals genes involved in the environmental adaptation and production of secondary metabolites.</title>
        <authorList>
            <person name="Abdel-Mageed W.M."/>
            <person name="Lehri B."/>
            <person name="Nouioui I."/>
            <person name="Goodfellow I."/>
            <person name="Jaspars M."/>
            <person name="Karlyshev A."/>
        </authorList>
    </citation>
    <scope>NUCLEOTIDE SEQUENCE [LARGE SCALE GENOMIC DNA]</scope>
    <source>
        <strain evidence="3 4">MT1.1</strain>
    </source>
</reference>
<accession>A0A417Z449</accession>
<feature type="compositionally biased region" description="Low complexity" evidence="1">
    <location>
        <begin position="176"/>
        <end position="187"/>
    </location>
</feature>
<feature type="transmembrane region" description="Helical" evidence="2">
    <location>
        <begin position="367"/>
        <end position="384"/>
    </location>
</feature>
<gene>
    <name evidence="3" type="ORF">D1832_08945</name>
</gene>
<evidence type="ECO:0000313" key="4">
    <source>
        <dbReference type="Proteomes" id="UP000285376"/>
    </source>
</evidence>
<feature type="compositionally biased region" description="Basic and acidic residues" evidence="1">
    <location>
        <begin position="37"/>
        <end position="47"/>
    </location>
</feature>
<keyword evidence="2" id="KW-0472">Membrane</keyword>
<organism evidence="3 4">
    <name type="scientific">Dermacoccus abyssi</name>
    <dbReference type="NCBI Taxonomy" id="322596"/>
    <lineage>
        <taxon>Bacteria</taxon>
        <taxon>Bacillati</taxon>
        <taxon>Actinomycetota</taxon>
        <taxon>Actinomycetes</taxon>
        <taxon>Micrococcales</taxon>
        <taxon>Dermacoccaceae</taxon>
        <taxon>Dermacoccus</taxon>
    </lineage>
</organism>
<feature type="compositionally biased region" description="Polar residues" evidence="1">
    <location>
        <begin position="159"/>
        <end position="170"/>
    </location>
</feature>
<sequence>MSDNDWTKREQGTPGQEDDATRQWGASPAQGSNNAEAPHDSSEERTRAFTAPNESGAQNTGTTGQNDSSEDRTRAFTAPNESGTQNAGDQAQYGSAPAAGGQNGQQQGGQYGQSPYGANAQGQQYGQNNSSIGQGFSNEQNQYGSPQYGSAPQGDAGYGSSSPQSNQNRYDSAPPSSGQYGQNSYGSTPQGGQYGQPNQTENAQYGQNSQGANSSIGQGFSTHQNQYDSAPQGGGQYGQNQYGFPGQSGQGHQNGQPGHNGQYGQNNAWQGGDANNANSPFGAGGQGAAAALQVKNPDGSLRIGRVGLLASLAAQFFVIIGCLGPWASVWGSSVSGMNGDGVIVLLLSLAIIGLGVAHLLGKVPAKFLWGIVVAAAISFIVGLIDYGNVSDVASVGWGLVFVIFFSLVSGGAAALAALRD</sequence>
<feature type="compositionally biased region" description="Low complexity" evidence="1">
    <location>
        <begin position="238"/>
        <end position="267"/>
    </location>
</feature>
<dbReference type="RefSeq" id="WP_118913562.1">
    <property type="nucleotide sequence ID" value="NZ_CBCRVH010000010.1"/>
</dbReference>
<evidence type="ECO:0000313" key="3">
    <source>
        <dbReference type="EMBL" id="RHW45506.1"/>
    </source>
</evidence>
<comment type="caution">
    <text evidence="3">The sequence shown here is derived from an EMBL/GenBank/DDBJ whole genome shotgun (WGS) entry which is preliminary data.</text>
</comment>
<protein>
    <submittedName>
        <fullName evidence="3">Uncharacterized protein</fullName>
    </submittedName>
</protein>
<feature type="transmembrane region" description="Helical" evidence="2">
    <location>
        <begin position="306"/>
        <end position="329"/>
    </location>
</feature>
<evidence type="ECO:0000256" key="1">
    <source>
        <dbReference type="SAM" id="MobiDB-lite"/>
    </source>
</evidence>
<feature type="compositionally biased region" description="Polar residues" evidence="1">
    <location>
        <begin position="52"/>
        <end position="67"/>
    </location>
</feature>
<proteinExistence type="predicted"/>
<name>A0A417Z449_9MICO</name>
<feature type="compositionally biased region" description="Gly residues" evidence="1">
    <location>
        <begin position="101"/>
        <end position="111"/>
    </location>
</feature>
<dbReference type="EMBL" id="QWLM01000009">
    <property type="protein sequence ID" value="RHW45506.1"/>
    <property type="molecule type" value="Genomic_DNA"/>
</dbReference>
<feature type="compositionally biased region" description="Polar residues" evidence="1">
    <location>
        <begin position="188"/>
        <end position="229"/>
    </location>
</feature>
<feature type="compositionally biased region" description="Polar residues" evidence="1">
    <location>
        <begin position="79"/>
        <end position="93"/>
    </location>
</feature>
<feature type="transmembrane region" description="Helical" evidence="2">
    <location>
        <begin position="396"/>
        <end position="418"/>
    </location>
</feature>
<keyword evidence="2" id="KW-0812">Transmembrane</keyword>
<feature type="compositionally biased region" description="Polar residues" evidence="1">
    <location>
        <begin position="136"/>
        <end position="150"/>
    </location>
</feature>
<feature type="compositionally biased region" description="Low complexity" evidence="1">
    <location>
        <begin position="112"/>
        <end position="135"/>
    </location>
</feature>
<dbReference type="AlphaFoldDB" id="A0A417Z449"/>
<feature type="region of interest" description="Disordered" evidence="1">
    <location>
        <begin position="1"/>
        <end position="280"/>
    </location>
</feature>
<dbReference type="Proteomes" id="UP000285376">
    <property type="component" value="Unassembled WGS sequence"/>
</dbReference>